<evidence type="ECO:0000313" key="2">
    <source>
        <dbReference type="EMBL" id="GGB46278.1"/>
    </source>
</evidence>
<dbReference type="AlphaFoldDB" id="A0A9W5TYN9"/>
<evidence type="ECO:0000256" key="1">
    <source>
        <dbReference type="SAM" id="Coils"/>
    </source>
</evidence>
<reference evidence="2" key="1">
    <citation type="journal article" date="2014" name="Int. J. Syst. Evol. Microbiol.">
        <title>Complete genome sequence of Corynebacterium casei LMG S-19264T (=DSM 44701T), isolated from a smear-ripened cheese.</title>
        <authorList>
            <consortium name="US DOE Joint Genome Institute (JGI-PGF)"/>
            <person name="Walter F."/>
            <person name="Albersmeier A."/>
            <person name="Kalinowski J."/>
            <person name="Ruckert C."/>
        </authorList>
    </citation>
    <scope>NUCLEOTIDE SEQUENCE</scope>
    <source>
        <strain evidence="2">CGMCC 1.15454</strain>
    </source>
</reference>
<dbReference type="EMBL" id="BMJD01000019">
    <property type="protein sequence ID" value="GGB46278.1"/>
    <property type="molecule type" value="Genomic_DNA"/>
</dbReference>
<protein>
    <submittedName>
        <fullName evidence="2">Uncharacterized protein</fullName>
    </submittedName>
</protein>
<dbReference type="RefSeq" id="WP_188725268.1">
    <property type="nucleotide sequence ID" value="NZ_BMJD01000019.1"/>
</dbReference>
<feature type="coiled-coil region" evidence="1">
    <location>
        <begin position="66"/>
        <end position="146"/>
    </location>
</feature>
<dbReference type="Proteomes" id="UP000621492">
    <property type="component" value="Unassembled WGS sequence"/>
</dbReference>
<evidence type="ECO:0000313" key="3">
    <source>
        <dbReference type="Proteomes" id="UP000621492"/>
    </source>
</evidence>
<organism evidence="2 3">
    <name type="scientific">Lentibacillus populi</name>
    <dbReference type="NCBI Taxonomy" id="1827502"/>
    <lineage>
        <taxon>Bacteria</taxon>
        <taxon>Bacillati</taxon>
        <taxon>Bacillota</taxon>
        <taxon>Bacilli</taxon>
        <taxon>Bacillales</taxon>
        <taxon>Bacillaceae</taxon>
        <taxon>Lentibacillus</taxon>
    </lineage>
</organism>
<keyword evidence="3" id="KW-1185">Reference proteome</keyword>
<proteinExistence type="predicted"/>
<name>A0A9W5TYN9_9BACI</name>
<comment type="caution">
    <text evidence="2">The sequence shown here is derived from an EMBL/GenBank/DDBJ whole genome shotgun (WGS) entry which is preliminary data.</text>
</comment>
<feature type="coiled-coil region" evidence="1">
    <location>
        <begin position="4"/>
        <end position="31"/>
    </location>
</feature>
<sequence length="146" mass="17053">MAKKKNTLGKIQAAELQVEAIREKIDANTKQYKELWKKHVEALEHGDVIEAKQLEHRYYHLQGTVANQLDRERVEALNKLEDLQGYKARLEQKLPREKRSLERKKEELESVKAEAESMIQHQEQLIVNAEQVVADTEQQLNELGEE</sequence>
<reference evidence="2" key="2">
    <citation type="submission" date="2020-09" db="EMBL/GenBank/DDBJ databases">
        <authorList>
            <person name="Sun Q."/>
            <person name="Zhou Y."/>
        </authorList>
    </citation>
    <scope>NUCLEOTIDE SEQUENCE</scope>
    <source>
        <strain evidence="2">CGMCC 1.15454</strain>
    </source>
</reference>
<keyword evidence="1" id="KW-0175">Coiled coil</keyword>
<accession>A0A9W5TYN9</accession>
<gene>
    <name evidence="2" type="ORF">GCM10011409_24800</name>
</gene>